<evidence type="ECO:0000256" key="2">
    <source>
        <dbReference type="ARBA" id="ARBA00022723"/>
    </source>
</evidence>
<gene>
    <name evidence="7" type="ORF">J2W31_006542</name>
</gene>
<dbReference type="InterPro" id="IPR025657">
    <property type="entry name" value="RadC_JAB"/>
</dbReference>
<dbReference type="InterPro" id="IPR020891">
    <property type="entry name" value="UPF0758_CS"/>
</dbReference>
<dbReference type="Gene3D" id="3.40.140.10">
    <property type="entry name" value="Cytidine Deaminase, domain 2"/>
    <property type="match status" value="1"/>
</dbReference>
<accession>A0AAW8D9S5</accession>
<keyword evidence="1" id="KW-0645">Protease</keyword>
<dbReference type="PANTHER" id="PTHR30471:SF3">
    <property type="entry name" value="UPF0758 PROTEIN YEES-RELATED"/>
    <property type="match status" value="1"/>
</dbReference>
<evidence type="ECO:0000256" key="4">
    <source>
        <dbReference type="ARBA" id="ARBA00022833"/>
    </source>
</evidence>
<dbReference type="PANTHER" id="PTHR30471">
    <property type="entry name" value="DNA REPAIR PROTEIN RADC"/>
    <property type="match status" value="1"/>
</dbReference>
<protein>
    <submittedName>
        <fullName evidence="7">DNA repair protein RadC</fullName>
    </submittedName>
</protein>
<evidence type="ECO:0000259" key="6">
    <source>
        <dbReference type="PROSITE" id="PS50249"/>
    </source>
</evidence>
<dbReference type="SUPFAM" id="SSF102712">
    <property type="entry name" value="JAB1/MPN domain"/>
    <property type="match status" value="1"/>
</dbReference>
<keyword evidence="5" id="KW-0482">Metalloprotease</keyword>
<organism evidence="7 8">
    <name type="scientific">Variovorax boronicumulans</name>
    <dbReference type="NCBI Taxonomy" id="436515"/>
    <lineage>
        <taxon>Bacteria</taxon>
        <taxon>Pseudomonadati</taxon>
        <taxon>Pseudomonadota</taxon>
        <taxon>Betaproteobacteria</taxon>
        <taxon>Burkholderiales</taxon>
        <taxon>Comamonadaceae</taxon>
        <taxon>Variovorax</taxon>
    </lineage>
</organism>
<dbReference type="CDD" id="cd08071">
    <property type="entry name" value="MPN_DUF2466"/>
    <property type="match status" value="1"/>
</dbReference>
<dbReference type="Proteomes" id="UP001242045">
    <property type="component" value="Unassembled WGS sequence"/>
</dbReference>
<name>A0AAW8D9S5_9BURK</name>
<dbReference type="PROSITE" id="PS50249">
    <property type="entry name" value="MPN"/>
    <property type="match status" value="1"/>
</dbReference>
<evidence type="ECO:0000256" key="1">
    <source>
        <dbReference type="ARBA" id="ARBA00022670"/>
    </source>
</evidence>
<keyword evidence="2" id="KW-0479">Metal-binding</keyword>
<reference evidence="7" key="1">
    <citation type="submission" date="2023-07" db="EMBL/GenBank/DDBJ databases">
        <title>Sorghum-associated microbial communities from plants grown in Nebraska, USA.</title>
        <authorList>
            <person name="Schachtman D."/>
        </authorList>
    </citation>
    <scope>NUCLEOTIDE SEQUENCE</scope>
    <source>
        <strain evidence="7">DS3754</strain>
    </source>
</reference>
<dbReference type="GO" id="GO:0008237">
    <property type="term" value="F:metallopeptidase activity"/>
    <property type="evidence" value="ECO:0007669"/>
    <property type="project" value="UniProtKB-KW"/>
</dbReference>
<dbReference type="GO" id="GO:0006508">
    <property type="term" value="P:proteolysis"/>
    <property type="evidence" value="ECO:0007669"/>
    <property type="project" value="UniProtKB-KW"/>
</dbReference>
<dbReference type="EMBL" id="JAUSRD010000027">
    <property type="protein sequence ID" value="MDP9897398.1"/>
    <property type="molecule type" value="Genomic_DNA"/>
</dbReference>
<evidence type="ECO:0000313" key="8">
    <source>
        <dbReference type="Proteomes" id="UP001242045"/>
    </source>
</evidence>
<evidence type="ECO:0000256" key="3">
    <source>
        <dbReference type="ARBA" id="ARBA00022801"/>
    </source>
</evidence>
<dbReference type="NCBIfam" id="TIGR00608">
    <property type="entry name" value="radc"/>
    <property type="match status" value="1"/>
</dbReference>
<comment type="caution">
    <text evidence="7">The sequence shown here is derived from an EMBL/GenBank/DDBJ whole genome shotgun (WGS) entry which is preliminary data.</text>
</comment>
<proteinExistence type="predicted"/>
<keyword evidence="4" id="KW-0862">Zinc</keyword>
<feature type="domain" description="MPN" evidence="6">
    <location>
        <begin position="45"/>
        <end position="168"/>
    </location>
</feature>
<sequence>MSYSLTQQTQTLLVRDFAGTYVPANAEDILAAARRVIQDKYRRGVDLSSPTAVREYLTVLLGAYEHEVFTVLFLDAHFRLIACREMFRGTVSQTSVYPREVVKEALQHNAAAIMCAHNHPSGNPEPSQADQMITNTLRTALSLVDVRLLDHIIVAGNQSLSFSERGLL</sequence>
<dbReference type="GO" id="GO:0046872">
    <property type="term" value="F:metal ion binding"/>
    <property type="evidence" value="ECO:0007669"/>
    <property type="project" value="UniProtKB-KW"/>
</dbReference>
<dbReference type="AlphaFoldDB" id="A0AAW8D9S5"/>
<dbReference type="InterPro" id="IPR001405">
    <property type="entry name" value="UPF0758"/>
</dbReference>
<dbReference type="PROSITE" id="PS01302">
    <property type="entry name" value="UPF0758"/>
    <property type="match status" value="1"/>
</dbReference>
<keyword evidence="3" id="KW-0378">Hydrolase</keyword>
<evidence type="ECO:0000313" key="7">
    <source>
        <dbReference type="EMBL" id="MDP9897398.1"/>
    </source>
</evidence>
<evidence type="ECO:0000256" key="5">
    <source>
        <dbReference type="ARBA" id="ARBA00023049"/>
    </source>
</evidence>
<dbReference type="Pfam" id="PF04002">
    <property type="entry name" value="RadC"/>
    <property type="match status" value="1"/>
</dbReference>
<dbReference type="RefSeq" id="WP_307687332.1">
    <property type="nucleotide sequence ID" value="NZ_JAUSRD010000027.1"/>
</dbReference>
<dbReference type="InterPro" id="IPR037518">
    <property type="entry name" value="MPN"/>
</dbReference>